<gene>
    <name evidence="1" type="ORF">HK100_007441</name>
</gene>
<evidence type="ECO:0000313" key="2">
    <source>
        <dbReference type="Proteomes" id="UP001211907"/>
    </source>
</evidence>
<dbReference type="AlphaFoldDB" id="A0AAD5SQR7"/>
<feature type="non-terminal residue" evidence="1">
    <location>
        <position position="1"/>
    </location>
</feature>
<name>A0AAD5SQR7_9FUNG</name>
<dbReference type="InterPro" id="IPR036291">
    <property type="entry name" value="NAD(P)-bd_dom_sf"/>
</dbReference>
<organism evidence="1 2">
    <name type="scientific">Physocladia obscura</name>
    <dbReference type="NCBI Taxonomy" id="109957"/>
    <lineage>
        <taxon>Eukaryota</taxon>
        <taxon>Fungi</taxon>
        <taxon>Fungi incertae sedis</taxon>
        <taxon>Chytridiomycota</taxon>
        <taxon>Chytridiomycota incertae sedis</taxon>
        <taxon>Chytridiomycetes</taxon>
        <taxon>Chytridiales</taxon>
        <taxon>Chytriomycetaceae</taxon>
        <taxon>Physocladia</taxon>
    </lineage>
</organism>
<sequence>NVLAYADSIRNGLDIPCTNGLYSPVDVDNIGQCAAVCLLEGPEKHHGKYYEMSGPDVFSTDQMIQIMASAAGKSVKTPIVSATSLPVPSYLKQCLILGEEVLPRCVTPFNNDVGDLIGTDKWTTFVQWVESNKTAWA</sequence>
<reference evidence="1" key="1">
    <citation type="submission" date="2020-05" db="EMBL/GenBank/DDBJ databases">
        <title>Phylogenomic resolution of chytrid fungi.</title>
        <authorList>
            <person name="Stajich J.E."/>
            <person name="Amses K."/>
            <person name="Simmons R."/>
            <person name="Seto K."/>
            <person name="Myers J."/>
            <person name="Bonds A."/>
            <person name="Quandt C.A."/>
            <person name="Barry K."/>
            <person name="Liu P."/>
            <person name="Grigoriev I."/>
            <person name="Longcore J.E."/>
            <person name="James T.Y."/>
        </authorList>
    </citation>
    <scope>NUCLEOTIDE SEQUENCE</scope>
    <source>
        <strain evidence="1">JEL0513</strain>
    </source>
</reference>
<dbReference type="EMBL" id="JADGJH010003509">
    <property type="protein sequence ID" value="KAJ3090458.1"/>
    <property type="molecule type" value="Genomic_DNA"/>
</dbReference>
<dbReference type="Proteomes" id="UP001211907">
    <property type="component" value="Unassembled WGS sequence"/>
</dbReference>
<accession>A0AAD5SQR7</accession>
<dbReference type="SUPFAM" id="SSF51735">
    <property type="entry name" value="NAD(P)-binding Rossmann-fold domains"/>
    <property type="match status" value="1"/>
</dbReference>
<comment type="caution">
    <text evidence="1">The sequence shown here is derived from an EMBL/GenBank/DDBJ whole genome shotgun (WGS) entry which is preliminary data.</text>
</comment>
<proteinExistence type="predicted"/>
<keyword evidence="2" id="KW-1185">Reference proteome</keyword>
<evidence type="ECO:0000313" key="1">
    <source>
        <dbReference type="EMBL" id="KAJ3090458.1"/>
    </source>
</evidence>
<dbReference type="Gene3D" id="3.40.50.720">
    <property type="entry name" value="NAD(P)-binding Rossmann-like Domain"/>
    <property type="match status" value="1"/>
</dbReference>
<protein>
    <submittedName>
        <fullName evidence="1">Uncharacterized protein</fullName>
    </submittedName>
</protein>